<evidence type="ECO:0000256" key="4">
    <source>
        <dbReference type="ARBA" id="ARBA00022490"/>
    </source>
</evidence>
<dbReference type="PANTHER" id="PTHR14913">
    <property type="entry name" value="TUMOR NECROSIS FACTOR RECEPTOR TYPE 1-ASSOCIATED DEATH DOMAIN PROTEIN"/>
    <property type="match status" value="1"/>
</dbReference>
<keyword evidence="11" id="KW-1185">Reference proteome</keyword>
<dbReference type="Proteomes" id="UP000618051">
    <property type="component" value="Unassembled WGS sequence"/>
</dbReference>
<dbReference type="PANTHER" id="PTHR14913:SF0">
    <property type="entry name" value="TUMOR NECROSIS FACTOR RECEPTOR TYPE 1-ASSOCIATED DEATH DOMAIN PROTEIN"/>
    <property type="match status" value="1"/>
</dbReference>
<dbReference type="Pfam" id="PF00531">
    <property type="entry name" value="Death"/>
    <property type="match status" value="1"/>
</dbReference>
<dbReference type="GO" id="GO:0005068">
    <property type="term" value="F:transmembrane receptor protein tyrosine kinase adaptor activity"/>
    <property type="evidence" value="ECO:0007669"/>
    <property type="project" value="TreeGrafter"/>
</dbReference>
<dbReference type="Gene3D" id="1.10.533.10">
    <property type="entry name" value="Death Domain, Fas"/>
    <property type="match status" value="1"/>
</dbReference>
<dbReference type="SMART" id="SM00005">
    <property type="entry name" value="DEATH"/>
    <property type="match status" value="1"/>
</dbReference>
<evidence type="ECO:0000313" key="10">
    <source>
        <dbReference type="EMBL" id="KAI1235451.1"/>
    </source>
</evidence>
<dbReference type="GO" id="GO:0005856">
    <property type="term" value="C:cytoskeleton"/>
    <property type="evidence" value="ECO:0007669"/>
    <property type="project" value="UniProtKB-SubCell"/>
</dbReference>
<accession>A0A835NWU4</accession>
<keyword evidence="5" id="KW-0053">Apoptosis</keyword>
<reference evidence="9" key="1">
    <citation type="submission" date="2020-10" db="EMBL/GenBank/DDBJ databases">
        <title>Feather gene expression reveals the developmental basis of iridescence in African starlings.</title>
        <authorList>
            <person name="Rubenstein D.R."/>
        </authorList>
    </citation>
    <scope>NUCLEOTIDE SEQUENCE</scope>
    <source>
        <strain evidence="9">SS15</strain>
        <tissue evidence="9">Liver</tissue>
    </source>
</reference>
<evidence type="ECO:0000256" key="5">
    <source>
        <dbReference type="ARBA" id="ARBA00022703"/>
    </source>
</evidence>
<dbReference type="GO" id="GO:0043123">
    <property type="term" value="P:positive regulation of canonical NF-kappaB signal transduction"/>
    <property type="evidence" value="ECO:0007669"/>
    <property type="project" value="InterPro"/>
</dbReference>
<protein>
    <recommendedName>
        <fullName evidence="3">Tumor necrosis factor receptor type 1-associated DEATH domain protein</fullName>
    </recommendedName>
</protein>
<dbReference type="PROSITE" id="PS50017">
    <property type="entry name" value="DEATH_DOMAIN"/>
    <property type="match status" value="1"/>
</dbReference>
<dbReference type="SUPFAM" id="SSF55044">
    <property type="entry name" value="TRADD, N-terminal domain"/>
    <property type="match status" value="1"/>
</dbReference>
<gene>
    <name evidence="10" type="ORF">IHE44_0002314</name>
    <name evidence="9" type="ORF">IHE44_008466</name>
</gene>
<feature type="domain" description="Death" evidence="8">
    <location>
        <begin position="274"/>
        <end position="350"/>
    </location>
</feature>
<dbReference type="CDD" id="cd08780">
    <property type="entry name" value="Death_TRADD"/>
    <property type="match status" value="1"/>
</dbReference>
<dbReference type="EMBL" id="JADDUC010000033">
    <property type="protein sequence ID" value="KAG0122734.1"/>
    <property type="molecule type" value="Genomic_DNA"/>
</dbReference>
<comment type="subcellular location">
    <subcellularLocation>
        <location evidence="2">Cytoplasm</location>
        <location evidence="2">Cytoskeleton</location>
    </subcellularLocation>
    <subcellularLocation>
        <location evidence="1">Nucleus</location>
    </subcellularLocation>
</comment>
<evidence type="ECO:0000313" key="9">
    <source>
        <dbReference type="EMBL" id="KAG0122734.1"/>
    </source>
</evidence>
<proteinExistence type="predicted"/>
<keyword evidence="7" id="KW-0539">Nucleus</keyword>
<comment type="caution">
    <text evidence="9">The sequence shown here is derived from an EMBL/GenBank/DDBJ whole genome shotgun (WGS) entry which is preliminary data.</text>
</comment>
<sequence>MPDTGLLGGPWSTSVISHFASLASQSEAQGLKLYFRVSLDYKMNGLQVLKMAGSSAPWIGSAYLFLQSTCKTIALPALYESSQKKPCVFKALKLALADSTGSVNGVDMLKVHCSHPHLIVQLKFCKRENCRQFLRSYREGALQKSLQSHLQLFLATTTVPLQVELKAGSEHLDKMLKDEDHCLECIYREKPDRLPDEEITELEECLKSLMLQQSTNNNVAGKDCSPLKSPPQPYPPQGSSLPTQLTFIFQGQQFDDRTITPDDHQKFAKSVSKKWKQVARSLQKSCRALRDPVIDNVALEYDREGLYEQAYQMLLRFIQSEGKKATIARLITALEENGLVSLAEELLGLHAKRRTSMARVSVLPCSIIAPSHLSPPEGFPSSWGSHNLPQGKRLLLYNKWQALNKQYGQTQIPTMIVNIFSFVVDSNHGQRRFVPPRHLEELTVFLSVLLDIWDSSEATAPL</sequence>
<dbReference type="GO" id="GO:0005634">
    <property type="term" value="C:nucleus"/>
    <property type="evidence" value="ECO:0007669"/>
    <property type="project" value="UniProtKB-SubCell"/>
</dbReference>
<dbReference type="InterPro" id="IPR036729">
    <property type="entry name" value="TRADD_N_sf"/>
</dbReference>
<evidence type="ECO:0000256" key="3">
    <source>
        <dbReference type="ARBA" id="ARBA00015474"/>
    </source>
</evidence>
<dbReference type="Pfam" id="PF09034">
    <property type="entry name" value="TRADD_N"/>
    <property type="match status" value="1"/>
</dbReference>
<dbReference type="InterPro" id="IPR000488">
    <property type="entry name" value="Death_dom"/>
</dbReference>
<evidence type="ECO:0000256" key="1">
    <source>
        <dbReference type="ARBA" id="ARBA00004123"/>
    </source>
</evidence>
<keyword evidence="6" id="KW-0206">Cytoskeleton</keyword>
<dbReference type="GO" id="GO:0002947">
    <property type="term" value="C:tumor necrosis factor receptor superfamily complex"/>
    <property type="evidence" value="ECO:0007669"/>
    <property type="project" value="TreeGrafter"/>
</dbReference>
<organism evidence="9">
    <name type="scientific">Lamprotornis superbus</name>
    <dbReference type="NCBI Taxonomy" id="245042"/>
    <lineage>
        <taxon>Eukaryota</taxon>
        <taxon>Metazoa</taxon>
        <taxon>Chordata</taxon>
        <taxon>Craniata</taxon>
        <taxon>Vertebrata</taxon>
        <taxon>Euteleostomi</taxon>
        <taxon>Archelosauria</taxon>
        <taxon>Archosauria</taxon>
        <taxon>Dinosauria</taxon>
        <taxon>Saurischia</taxon>
        <taxon>Theropoda</taxon>
        <taxon>Coelurosauria</taxon>
        <taxon>Aves</taxon>
        <taxon>Neognathae</taxon>
        <taxon>Neoaves</taxon>
        <taxon>Telluraves</taxon>
        <taxon>Australaves</taxon>
        <taxon>Passeriformes</taxon>
        <taxon>Sturnidae</taxon>
        <taxon>Lamprotornis</taxon>
    </lineage>
</organism>
<evidence type="ECO:0000256" key="7">
    <source>
        <dbReference type="ARBA" id="ARBA00023242"/>
    </source>
</evidence>
<reference evidence="10 11" key="2">
    <citation type="journal article" date="2021" name="J. Hered.">
        <title>Feather Gene Expression Elucidates the Developmental Basis of Plumage Iridescence in African Starlings.</title>
        <authorList>
            <person name="Rubenstein D.R."/>
            <person name="Corvelo A."/>
            <person name="MacManes M.D."/>
            <person name="Maia R."/>
            <person name="Narzisi G."/>
            <person name="Rousaki A."/>
            <person name="Vandenabeele P."/>
            <person name="Shawkey M.D."/>
            <person name="Solomon J."/>
        </authorList>
    </citation>
    <scope>NUCLEOTIDE SEQUENCE [LARGE SCALE GENOMIC DNA]</scope>
    <source>
        <strain evidence="10">SS15</strain>
    </source>
</reference>
<dbReference type="OrthoDB" id="9903238at2759"/>
<dbReference type="GO" id="GO:0097191">
    <property type="term" value="P:extrinsic apoptotic signaling pathway"/>
    <property type="evidence" value="ECO:0007669"/>
    <property type="project" value="TreeGrafter"/>
</dbReference>
<dbReference type="AlphaFoldDB" id="A0A835NWU4"/>
<dbReference type="InterPro" id="IPR009095">
    <property type="entry name" value="TRADD_N"/>
</dbReference>
<dbReference type="InterPro" id="IPR011029">
    <property type="entry name" value="DEATH-like_dom_sf"/>
</dbReference>
<evidence type="ECO:0000259" key="8">
    <source>
        <dbReference type="PROSITE" id="PS50017"/>
    </source>
</evidence>
<name>A0A835NWU4_9PASS</name>
<evidence type="ECO:0000256" key="2">
    <source>
        <dbReference type="ARBA" id="ARBA00004245"/>
    </source>
</evidence>
<dbReference type="EMBL" id="JADDUC020000012">
    <property type="protein sequence ID" value="KAI1235451.1"/>
    <property type="molecule type" value="Genomic_DNA"/>
</dbReference>
<dbReference type="Gene3D" id="3.30.70.680">
    <property type="entry name" value="TRADD, N-terminal domain"/>
    <property type="match status" value="1"/>
</dbReference>
<dbReference type="InterPro" id="IPR035712">
    <property type="entry name" value="TRADD"/>
</dbReference>
<dbReference type="SUPFAM" id="SSF47986">
    <property type="entry name" value="DEATH domain"/>
    <property type="match status" value="1"/>
</dbReference>
<evidence type="ECO:0000256" key="6">
    <source>
        <dbReference type="ARBA" id="ARBA00023212"/>
    </source>
</evidence>
<keyword evidence="4" id="KW-0963">Cytoplasm</keyword>
<reference evidence="10" key="3">
    <citation type="submission" date="2022-01" db="EMBL/GenBank/DDBJ databases">
        <authorList>
            <person name="Rubenstein D.R."/>
        </authorList>
    </citation>
    <scope>NUCLEOTIDE SEQUENCE</scope>
    <source>
        <strain evidence="10">SS15</strain>
        <tissue evidence="10">Liver</tissue>
    </source>
</reference>
<evidence type="ECO:0000313" key="11">
    <source>
        <dbReference type="Proteomes" id="UP000618051"/>
    </source>
</evidence>